<accession>A0A2S7KQX1</accession>
<comment type="caution">
    <text evidence="4">The sequence shown here is derived from an EMBL/GenBank/DDBJ whole genome shotgun (WGS) entry which is preliminary data.</text>
</comment>
<evidence type="ECO:0000256" key="2">
    <source>
        <dbReference type="SAM" id="SignalP"/>
    </source>
</evidence>
<feature type="domain" description="Outer membrane protein beta-barrel" evidence="3">
    <location>
        <begin position="192"/>
        <end position="331"/>
    </location>
</feature>
<dbReference type="Pfam" id="PF13505">
    <property type="entry name" value="OMP_b-brl"/>
    <property type="match status" value="1"/>
</dbReference>
<dbReference type="InterPro" id="IPR011250">
    <property type="entry name" value="OMP/PagP_B-barrel"/>
</dbReference>
<evidence type="ECO:0000313" key="5">
    <source>
        <dbReference type="Proteomes" id="UP000239800"/>
    </source>
</evidence>
<evidence type="ECO:0000256" key="1">
    <source>
        <dbReference type="ARBA" id="ARBA00022729"/>
    </source>
</evidence>
<evidence type="ECO:0000313" key="4">
    <source>
        <dbReference type="EMBL" id="PQB05024.1"/>
    </source>
</evidence>
<proteinExistence type="predicted"/>
<protein>
    <recommendedName>
        <fullName evidence="3">Outer membrane protein beta-barrel domain-containing protein</fullName>
    </recommendedName>
</protein>
<reference evidence="4 5" key="1">
    <citation type="submission" date="2016-11" db="EMBL/GenBank/DDBJ databases">
        <title>Trade-off between light-utilization and light-protection in marine flavobacteria.</title>
        <authorList>
            <person name="Kumagai Y."/>
        </authorList>
    </citation>
    <scope>NUCLEOTIDE SEQUENCE [LARGE SCALE GENOMIC DNA]</scope>
    <source>
        <strain evidence="4 5">NBRC 107741</strain>
    </source>
</reference>
<gene>
    <name evidence="4" type="ORF">BST85_09060</name>
</gene>
<evidence type="ECO:0000259" key="3">
    <source>
        <dbReference type="Pfam" id="PF13505"/>
    </source>
</evidence>
<dbReference type="AlphaFoldDB" id="A0A2S7KQX1"/>
<sequence length="375" mass="40882">MKRNMLLLLLTVICGSLVQAQSFYSGSLELSNGTTMEGRLYLDQQNEAVRFKGGGDEDSFAFSSVRSVQIKKRTYTPLSAGSQTWMAASLDAGKATLYHLGGRNFLVSSPNGAQMVEAGNAGQGGGSQKIRGVLSVIYQDCNSIRETINNLIDFRESNLVNLNQAYNSCEYGDYAPTDREVQKAEKFNTDIFRFYLGAGIGLNSVKFFDTGSSESLVSPRLNAGVTVSPAFNNNLRGALFFYFNGAVNLPSENDFGNSPSPTTIKITSWQFDLGTEYLFNSKGKVKPLIGIGIGFAADRFKGNVAGEGFNIGGGNVFFTPRAGVQFALNNGGHLGLIANFIPRYDNDLTFPRNGQIIPLIVNSQWTNFTLVYYFK</sequence>
<dbReference type="EMBL" id="MQUB01000001">
    <property type="protein sequence ID" value="PQB05024.1"/>
    <property type="molecule type" value="Genomic_DNA"/>
</dbReference>
<feature type="signal peptide" evidence="2">
    <location>
        <begin position="1"/>
        <end position="20"/>
    </location>
</feature>
<feature type="chain" id="PRO_5015742004" description="Outer membrane protein beta-barrel domain-containing protein" evidence="2">
    <location>
        <begin position="21"/>
        <end position="375"/>
    </location>
</feature>
<dbReference type="InterPro" id="IPR027385">
    <property type="entry name" value="Beta-barrel_OMP"/>
</dbReference>
<keyword evidence="5" id="KW-1185">Reference proteome</keyword>
<organism evidence="4 5">
    <name type="scientific">Aureitalea marina</name>
    <dbReference type="NCBI Taxonomy" id="930804"/>
    <lineage>
        <taxon>Bacteria</taxon>
        <taxon>Pseudomonadati</taxon>
        <taxon>Bacteroidota</taxon>
        <taxon>Flavobacteriia</taxon>
        <taxon>Flavobacteriales</taxon>
        <taxon>Flavobacteriaceae</taxon>
        <taxon>Aureitalea</taxon>
    </lineage>
</organism>
<keyword evidence="1 2" id="KW-0732">Signal</keyword>
<dbReference type="Proteomes" id="UP000239800">
    <property type="component" value="Unassembled WGS sequence"/>
</dbReference>
<dbReference type="RefSeq" id="WP_104812956.1">
    <property type="nucleotide sequence ID" value="NZ_MQUB01000001.1"/>
</dbReference>
<name>A0A2S7KQX1_9FLAO</name>
<dbReference type="OrthoDB" id="1410408at2"/>
<dbReference type="SUPFAM" id="SSF56925">
    <property type="entry name" value="OMPA-like"/>
    <property type="match status" value="1"/>
</dbReference>